<accession>A0A0W0YTX9</accession>
<dbReference type="Proteomes" id="UP000054703">
    <property type="component" value="Unassembled WGS sequence"/>
</dbReference>
<dbReference type="PATRIC" id="fig|45074.5.peg.2234"/>
<dbReference type="STRING" id="45074.Lsan_2092"/>
<evidence type="ECO:0000313" key="2">
    <source>
        <dbReference type="Proteomes" id="UP000054703"/>
    </source>
</evidence>
<reference evidence="1 2" key="1">
    <citation type="submission" date="2015-11" db="EMBL/GenBank/DDBJ databases">
        <title>Genomic analysis of 38 Legionella species identifies large and diverse effector repertoires.</title>
        <authorList>
            <person name="Burstein D."/>
            <person name="Amaro F."/>
            <person name="Zusman T."/>
            <person name="Lifshitz Z."/>
            <person name="Cohen O."/>
            <person name="Gilbert J.A."/>
            <person name="Pupko T."/>
            <person name="Shuman H.A."/>
            <person name="Segal G."/>
        </authorList>
    </citation>
    <scope>NUCLEOTIDE SEQUENCE [LARGE SCALE GENOMIC DNA]</scope>
    <source>
        <strain evidence="1 2">SC-63-C7</strain>
    </source>
</reference>
<dbReference type="EMBL" id="LNYU01000050">
    <property type="protein sequence ID" value="KTD60314.1"/>
    <property type="molecule type" value="Genomic_DNA"/>
</dbReference>
<organism evidence="1 2">
    <name type="scientific">Legionella santicrucis</name>
    <dbReference type="NCBI Taxonomy" id="45074"/>
    <lineage>
        <taxon>Bacteria</taxon>
        <taxon>Pseudomonadati</taxon>
        <taxon>Pseudomonadota</taxon>
        <taxon>Gammaproteobacteria</taxon>
        <taxon>Legionellales</taxon>
        <taxon>Legionellaceae</taxon>
        <taxon>Legionella</taxon>
    </lineage>
</organism>
<keyword evidence="2" id="KW-1185">Reference proteome</keyword>
<dbReference type="AlphaFoldDB" id="A0A0W0YTX9"/>
<evidence type="ECO:0000313" key="1">
    <source>
        <dbReference type="EMBL" id="KTD60314.1"/>
    </source>
</evidence>
<comment type="caution">
    <text evidence="1">The sequence shown here is derived from an EMBL/GenBank/DDBJ whole genome shotgun (WGS) entry which is preliminary data.</text>
</comment>
<gene>
    <name evidence="1" type="ORF">Lsan_2092</name>
</gene>
<protein>
    <submittedName>
        <fullName evidence="1">Uncharacterized protein</fullName>
    </submittedName>
</protein>
<proteinExistence type="predicted"/>
<sequence length="128" mass="14694">MIRLQMSVCYLTNLGGGNNNSAIAEREHSAQIFIVPHARTLRNAREQVRLMVIDGFSVPRIRRYLNAWLTWWVKTSQSWRYQTVLSQFIHTCKDSRIAEIAMELLLTKYCGTGHPVRLTAGLDFLATV</sequence>
<name>A0A0W0YTX9_9GAMM</name>